<keyword evidence="1" id="KW-1133">Transmembrane helix</keyword>
<organism evidence="2 3">
    <name type="scientific">Synoicihabitans lomoniglobus</name>
    <dbReference type="NCBI Taxonomy" id="2909285"/>
    <lineage>
        <taxon>Bacteria</taxon>
        <taxon>Pseudomonadati</taxon>
        <taxon>Verrucomicrobiota</taxon>
        <taxon>Opitutia</taxon>
        <taxon>Opitutales</taxon>
        <taxon>Opitutaceae</taxon>
        <taxon>Synoicihabitans</taxon>
    </lineage>
</organism>
<feature type="transmembrane region" description="Helical" evidence="1">
    <location>
        <begin position="6"/>
        <end position="36"/>
    </location>
</feature>
<proteinExistence type="predicted"/>
<dbReference type="PANTHER" id="PTHR39165:SF1">
    <property type="entry name" value="DUF456 DOMAIN-CONTAINING PROTEIN"/>
    <property type="match status" value="1"/>
</dbReference>
<dbReference type="InterPro" id="IPR007403">
    <property type="entry name" value="DUF456"/>
</dbReference>
<evidence type="ECO:0000313" key="3">
    <source>
        <dbReference type="Proteomes" id="UP001218638"/>
    </source>
</evidence>
<feature type="transmembrane region" description="Helical" evidence="1">
    <location>
        <begin position="133"/>
        <end position="157"/>
    </location>
</feature>
<dbReference type="RefSeq" id="WP_330930634.1">
    <property type="nucleotide sequence ID" value="NZ_CP119075.1"/>
</dbReference>
<accession>A0AAE9ZRJ0</accession>
<dbReference type="PANTHER" id="PTHR39165">
    <property type="entry name" value="IG HYPOTHETICAL 17883"/>
    <property type="match status" value="1"/>
</dbReference>
<evidence type="ECO:0000313" key="2">
    <source>
        <dbReference type="EMBL" id="WED63930.1"/>
    </source>
</evidence>
<keyword evidence="3" id="KW-1185">Reference proteome</keyword>
<feature type="transmembrane region" description="Helical" evidence="1">
    <location>
        <begin position="48"/>
        <end position="71"/>
    </location>
</feature>
<protein>
    <submittedName>
        <fullName evidence="2">DUF456 domain-containing protein</fullName>
    </submittedName>
</protein>
<sequence length="167" mass="17982">MEIAVWTLTLFLAFVGFVGVIVPLVPGTTLMLLGFVVHKLLLPDSMSWSMIGWIAVAWFASVVVDFLGVLLGTRLFGGTKWGMAGASGGAFVGMFFSLPALLLGTIFGAVVAERYAAKRTHRDSLRAGFGAAFGFVLSTAGRLACAVVMLGLFLYVAPWPHWPQWPW</sequence>
<evidence type="ECO:0000256" key="1">
    <source>
        <dbReference type="SAM" id="Phobius"/>
    </source>
</evidence>
<dbReference type="Pfam" id="PF04306">
    <property type="entry name" value="DUF456"/>
    <property type="match status" value="1"/>
</dbReference>
<keyword evidence="1" id="KW-0812">Transmembrane</keyword>
<name>A0AAE9ZRJ0_9BACT</name>
<dbReference type="EMBL" id="CP119075">
    <property type="protein sequence ID" value="WED63930.1"/>
    <property type="molecule type" value="Genomic_DNA"/>
</dbReference>
<dbReference type="Proteomes" id="UP001218638">
    <property type="component" value="Chromosome"/>
</dbReference>
<keyword evidence="1" id="KW-0472">Membrane</keyword>
<gene>
    <name evidence="2" type="ORF">PXH66_16455</name>
</gene>
<dbReference type="KEGG" id="slom:PXH66_16455"/>
<dbReference type="AlphaFoldDB" id="A0AAE9ZRJ0"/>
<feature type="transmembrane region" description="Helical" evidence="1">
    <location>
        <begin position="91"/>
        <end position="112"/>
    </location>
</feature>
<reference evidence="2" key="1">
    <citation type="submission" date="2023-03" db="EMBL/GenBank/DDBJ databases">
        <title>Lomoglobus Profundus gen. nov., sp. nov., a novel member of the phylum Verrucomicrobia, isolated from deep-marine sediment of South China Sea.</title>
        <authorList>
            <person name="Ahmad T."/>
            <person name="Ishaq S.E."/>
            <person name="Wang F."/>
        </authorList>
    </citation>
    <scope>NUCLEOTIDE SEQUENCE</scope>
    <source>
        <strain evidence="2">LMO-M01</strain>
    </source>
</reference>